<feature type="transmembrane region" description="Helical" evidence="2">
    <location>
        <begin position="68"/>
        <end position="87"/>
    </location>
</feature>
<feature type="transmembrane region" description="Helical" evidence="2">
    <location>
        <begin position="99"/>
        <end position="118"/>
    </location>
</feature>
<name>A0ABQ2RW79_9DEIO</name>
<evidence type="ECO:0000256" key="1">
    <source>
        <dbReference type="SAM" id="MobiDB-lite"/>
    </source>
</evidence>
<feature type="signal peptide" evidence="3">
    <location>
        <begin position="1"/>
        <end position="16"/>
    </location>
</feature>
<sequence length="175" mass="18109">MKLIILLLCLSGLASAQVPDLSGVNVAFLLGLASDPVGLGLLVFGLMATLKRNLARRDPPLAWAPWRWWGLTLLTSTVCAGALHLLTGRALLGFPDVRGFVLFVVVAAVVAIVGRDGLKTALGWLGNLKPASPVTVEQAGTVEVNAAPTAPAAAPGEPVITVERPGAPIAEDIPR</sequence>
<feature type="chain" id="PRO_5047007059" evidence="3">
    <location>
        <begin position="17"/>
        <end position="175"/>
    </location>
</feature>
<dbReference type="Proteomes" id="UP000634308">
    <property type="component" value="Unassembled WGS sequence"/>
</dbReference>
<keyword evidence="5" id="KW-1185">Reference proteome</keyword>
<protein>
    <submittedName>
        <fullName evidence="4">Uncharacterized protein</fullName>
    </submittedName>
</protein>
<evidence type="ECO:0000256" key="2">
    <source>
        <dbReference type="SAM" id="Phobius"/>
    </source>
</evidence>
<keyword evidence="3" id="KW-0732">Signal</keyword>
<evidence type="ECO:0000313" key="4">
    <source>
        <dbReference type="EMBL" id="GGR62968.1"/>
    </source>
</evidence>
<feature type="transmembrane region" description="Helical" evidence="2">
    <location>
        <begin position="26"/>
        <end position="47"/>
    </location>
</feature>
<keyword evidence="2" id="KW-0472">Membrane</keyword>
<keyword evidence="2" id="KW-0812">Transmembrane</keyword>
<comment type="caution">
    <text evidence="4">The sequence shown here is derived from an EMBL/GenBank/DDBJ whole genome shotgun (WGS) entry which is preliminary data.</text>
</comment>
<organism evidence="4 5">
    <name type="scientific">Deinococcus seoulensis</name>
    <dbReference type="NCBI Taxonomy" id="1837379"/>
    <lineage>
        <taxon>Bacteria</taxon>
        <taxon>Thermotogati</taxon>
        <taxon>Deinococcota</taxon>
        <taxon>Deinococci</taxon>
        <taxon>Deinococcales</taxon>
        <taxon>Deinococcaceae</taxon>
        <taxon>Deinococcus</taxon>
    </lineage>
</organism>
<feature type="region of interest" description="Disordered" evidence="1">
    <location>
        <begin position="149"/>
        <end position="175"/>
    </location>
</feature>
<keyword evidence="2" id="KW-1133">Transmembrane helix</keyword>
<evidence type="ECO:0000256" key="3">
    <source>
        <dbReference type="SAM" id="SignalP"/>
    </source>
</evidence>
<proteinExistence type="predicted"/>
<dbReference type="EMBL" id="BMQM01000017">
    <property type="protein sequence ID" value="GGR62968.1"/>
    <property type="molecule type" value="Genomic_DNA"/>
</dbReference>
<dbReference type="RefSeq" id="WP_189065452.1">
    <property type="nucleotide sequence ID" value="NZ_BMQM01000017.1"/>
</dbReference>
<reference evidence="5" key="1">
    <citation type="journal article" date="2019" name="Int. J. Syst. Evol. Microbiol.">
        <title>The Global Catalogue of Microorganisms (GCM) 10K type strain sequencing project: providing services to taxonomists for standard genome sequencing and annotation.</title>
        <authorList>
            <consortium name="The Broad Institute Genomics Platform"/>
            <consortium name="The Broad Institute Genome Sequencing Center for Infectious Disease"/>
            <person name="Wu L."/>
            <person name="Ma J."/>
        </authorList>
    </citation>
    <scope>NUCLEOTIDE SEQUENCE [LARGE SCALE GENOMIC DNA]</scope>
    <source>
        <strain evidence="5">JCM 31404</strain>
    </source>
</reference>
<accession>A0ABQ2RW79</accession>
<evidence type="ECO:0000313" key="5">
    <source>
        <dbReference type="Proteomes" id="UP000634308"/>
    </source>
</evidence>
<gene>
    <name evidence="4" type="ORF">GCM10008959_26310</name>
</gene>